<feature type="compositionally biased region" description="Basic and acidic residues" evidence="3">
    <location>
        <begin position="1401"/>
        <end position="1420"/>
    </location>
</feature>
<dbReference type="WormBase" id="CBG22183a">
    <property type="protein sequence ID" value="CBP46863"/>
    <property type="gene ID" value="WBGene00040803"/>
    <property type="gene designation" value="Cbr-ppfr-1"/>
</dbReference>
<proteinExistence type="predicted"/>
<dbReference type="FunCoup" id="A8Y1R3">
    <property type="interactions" value="1755"/>
</dbReference>
<organism evidence="4 5">
    <name type="scientific">Caenorhabditis briggsae</name>
    <dbReference type="NCBI Taxonomy" id="6238"/>
    <lineage>
        <taxon>Eukaryota</taxon>
        <taxon>Metazoa</taxon>
        <taxon>Ecdysozoa</taxon>
        <taxon>Nematoda</taxon>
        <taxon>Chromadorea</taxon>
        <taxon>Rhabditida</taxon>
        <taxon>Rhabditina</taxon>
        <taxon>Rhabditomorpha</taxon>
        <taxon>Rhabditoidea</taxon>
        <taxon>Rhabditidae</taxon>
        <taxon>Peloderinae</taxon>
        <taxon>Caenorhabditis</taxon>
    </lineage>
</organism>
<dbReference type="eggNOG" id="KOG0211">
    <property type="taxonomic scope" value="Eukaryota"/>
</dbReference>
<keyword evidence="5" id="KW-1185">Reference proteome</keyword>
<dbReference type="SUPFAM" id="SSF48371">
    <property type="entry name" value="ARM repeat"/>
    <property type="match status" value="1"/>
</dbReference>
<feature type="compositionally biased region" description="Basic and acidic residues" evidence="3">
    <location>
        <begin position="608"/>
        <end position="627"/>
    </location>
</feature>
<accession>A8Y1R3</accession>
<dbReference type="EMBL" id="HE601428">
    <property type="protein sequence ID" value="CAP38833.2"/>
    <property type="molecule type" value="Genomic_DNA"/>
</dbReference>
<evidence type="ECO:0000313" key="4">
    <source>
        <dbReference type="EMBL" id="CAP38833.2"/>
    </source>
</evidence>
<reference evidence="4 5" key="2">
    <citation type="journal article" date="2011" name="PLoS Genet.">
        <title>Caenorhabditis briggsae recombinant inbred line genotypes reveal inter-strain incompatibility and the evolution of recombination.</title>
        <authorList>
            <person name="Ross J.A."/>
            <person name="Koboldt D.C."/>
            <person name="Staisch J.E."/>
            <person name="Chamberlin H.M."/>
            <person name="Gupta B.P."/>
            <person name="Miller R.D."/>
            <person name="Baird S.E."/>
            <person name="Haag E.S."/>
        </authorList>
    </citation>
    <scope>NUCLEOTIDE SEQUENCE [LARGE SCALE GENOMIC DNA]</scope>
    <source>
        <strain evidence="4 5">AF16</strain>
    </source>
</reference>
<feature type="compositionally biased region" description="Acidic residues" evidence="3">
    <location>
        <begin position="652"/>
        <end position="663"/>
    </location>
</feature>
<dbReference type="STRING" id="6238.A8Y1R3"/>
<feature type="region of interest" description="Disordered" evidence="3">
    <location>
        <begin position="1401"/>
        <end position="1472"/>
    </location>
</feature>
<reference evidence="4 5" key="1">
    <citation type="journal article" date="2003" name="PLoS Biol.">
        <title>The genome sequence of Caenorhabditis briggsae: a platform for comparative genomics.</title>
        <authorList>
            <person name="Stein L.D."/>
            <person name="Bao Z."/>
            <person name="Blasiar D."/>
            <person name="Blumenthal T."/>
            <person name="Brent M.R."/>
            <person name="Chen N."/>
            <person name="Chinwalla A."/>
            <person name="Clarke L."/>
            <person name="Clee C."/>
            <person name="Coghlan A."/>
            <person name="Coulson A."/>
            <person name="D'Eustachio P."/>
            <person name="Fitch D.H."/>
            <person name="Fulton L.A."/>
            <person name="Fulton R.E."/>
            <person name="Griffiths-Jones S."/>
            <person name="Harris T.W."/>
            <person name="Hillier L.W."/>
            <person name="Kamath R."/>
            <person name="Kuwabara P.E."/>
            <person name="Mardis E.R."/>
            <person name="Marra M.A."/>
            <person name="Miner T.L."/>
            <person name="Minx P."/>
            <person name="Mullikin J.C."/>
            <person name="Plumb R.W."/>
            <person name="Rogers J."/>
            <person name="Schein J.E."/>
            <person name="Sohrmann M."/>
            <person name="Spieth J."/>
            <person name="Stajich J.E."/>
            <person name="Wei C."/>
            <person name="Willey D."/>
            <person name="Wilson R.K."/>
            <person name="Durbin R."/>
            <person name="Waterston R.H."/>
        </authorList>
    </citation>
    <scope>NUCLEOTIDE SEQUENCE [LARGE SCALE GENOMIC DNA]</scope>
    <source>
        <strain evidence="4 5">AF16</strain>
    </source>
</reference>
<evidence type="ECO:0000313" key="6">
    <source>
        <dbReference type="WormBase" id="CBG22183a"/>
    </source>
</evidence>
<evidence type="ECO:0000256" key="2">
    <source>
        <dbReference type="PROSITE-ProRule" id="PRU00103"/>
    </source>
</evidence>
<dbReference type="PROSITE" id="PS50077">
    <property type="entry name" value="HEAT_REPEAT"/>
    <property type="match status" value="2"/>
</dbReference>
<feature type="repeat" description="HEAT" evidence="2">
    <location>
        <begin position="984"/>
        <end position="1022"/>
    </location>
</feature>
<feature type="compositionally biased region" description="Low complexity" evidence="3">
    <location>
        <begin position="428"/>
        <end position="450"/>
    </location>
</feature>
<sequence>MHIQIIQKAPLFELGCSECSEKIQKYKLHCAIIEEGDGEQHMAPDGRGEEQRRGRRRQGSLLLPSFPTYSIQKKNYSYSYPSTEKARQSGVCYAALCQVISYKTIHSKQWIFDNFLPRFSQMLKDPTMHVRKLKTYSYNARNPSSSTTHNTNGRPLGNISDELKKLQSALHIFGDLGRMFGQKFTEVFLVPHLITLSCDMTWAVRKVACEIFVKVAECASRSVRAEILSPNFVRLLNDPNKWVSFIAYQQLGPFIALFADGNITGLSLFEGQIIVREPSARGAEEIQARHNKIDQMMGIFLGSEKYDKLPPNTWLPEADATEDFEYQLAMSEALKEANTVAATTASSKTPKRGERVMDSVISGINKMFGPFERSSPKSKEVEKIAATFSSPSKNRSPLSLHGAVSLMDKWSKRSNPNNPQRFPVFDPTNTNTTSSSGASSSTDAISTSSSPKEEKMDQSGGGTGIAAKCNSTDDLTKLGLEDDAPPPPPPSTPSEEEESATTTNSEEECSRTTSPRGRRIATSAWSKLDIRQKLFLRRLGALPPSDGGKKASLSPRLKSPTRSAVSPSKSNILMVSRRRTANIFDFADPVDLTKRLGKMSAVAAVESTVEKADEPDEKAKDPSKEGGIEYMNTSSRDTFNTKENDGDREADANEEDSDDDSDDFDKSFVEAEHLMEEDAPLTIDVKTKTESVSMVDLTEQKAQREPVSNEFSLTFWSSNYAISSIEDELKPFGSSSSFTNSPTSNSYLESRFDVMKPQSVSPRARSQSFGVNGSPIALSPRRYELEECRQTYIPKLPSSPFLSKANSTSEEPLLASSPPTNALLDTSKSDDSIVMLNTEEKEKLGILDIDEMNMSISSDNSSMYTEAGAIGESDVSLTSLDQQVAFPHVPADLVESYMKVMGPNGHTSGSVATGDESLCAEIYRHCAHNFPAICYTLGRAAWPRLNLVFRKLAMDEQARVRQSISYSIHEIANMLGQQIADEDLLPVFYDLRNDQNAEVRAGILTHLYDFVKCLSLDKRDEMILSLPQFFPIGAQPGNQAQNGDWRSRFELISQLSKLCSLYSIQDVNLHMSGIALTLADDRVAEVRREAVMLVSTIVGALVSEEWEYLQAERDIVNGHVDLKGSKKTGSGGYTYLSEQFVDDIISSFAKTQKWTRRQTFCFICAQILRDKQCNGIQFRYFFSVPLLNLVHDKVANVRLASCEAMSVWRKTLIAARSSRSPYSSPSSTEGASIRRDINLVSDMMVKLTTDSDIDAAFLAKKCQGLTDDQQPVDVEARTNRMREREQAQFQNVVMHDEKGNLVRCVGKTVIAVIKEVPAPKALISVPVETAPEKEAPLQSMDEFDCEIMNQTETTITTPPEVRAEVVQISEDQQLQDNTEVVDMEIEEEEEETQTLAVEMEKVQEEKKEVEEEQKEKKTTSEEVDVPMDPAPSLPQSPKSTTSESTTPSTPTTTNVIAIPITENATSPEDSDA</sequence>
<feature type="region of interest" description="Disordered" evidence="3">
    <location>
        <begin position="410"/>
        <end position="520"/>
    </location>
</feature>
<feature type="compositionally biased region" description="Basic and acidic residues" evidence="3">
    <location>
        <begin position="39"/>
        <end position="52"/>
    </location>
</feature>
<gene>
    <name evidence="6" type="primary">ppfr-1</name>
    <name evidence="4" type="synonym">Cbr-ppfr-1</name>
    <name evidence="6" type="ORF">CBG22183</name>
    <name evidence="4" type="ORF">CBG_22183</name>
</gene>
<evidence type="ECO:0000313" key="5">
    <source>
        <dbReference type="Proteomes" id="UP000008549"/>
    </source>
</evidence>
<dbReference type="InterPro" id="IPR016024">
    <property type="entry name" value="ARM-type_fold"/>
</dbReference>
<name>A8Y1R3_CAEBR</name>
<dbReference type="InterPro" id="IPR051023">
    <property type="entry name" value="PP2A_Regulatory_Subunit_A"/>
</dbReference>
<dbReference type="GO" id="GO:0005737">
    <property type="term" value="C:cytoplasm"/>
    <property type="evidence" value="ECO:0000318"/>
    <property type="project" value="GO_Central"/>
</dbReference>
<feature type="region of interest" description="Disordered" evidence="3">
    <location>
        <begin position="39"/>
        <end position="59"/>
    </location>
</feature>
<dbReference type="InterPro" id="IPR021133">
    <property type="entry name" value="HEAT_type_2"/>
</dbReference>
<feature type="compositionally biased region" description="Polar residues" evidence="3">
    <location>
        <begin position="1462"/>
        <end position="1472"/>
    </location>
</feature>
<feature type="repeat" description="HEAT" evidence="2">
    <location>
        <begin position="945"/>
        <end position="983"/>
    </location>
</feature>
<dbReference type="Proteomes" id="UP000008549">
    <property type="component" value="Unassembled WGS sequence"/>
</dbReference>
<dbReference type="HOGENOM" id="CLU_004062_0_0_1"/>
<feature type="region of interest" description="Disordered" evidence="3">
    <location>
        <begin position="799"/>
        <end position="826"/>
    </location>
</feature>
<evidence type="ECO:0000256" key="3">
    <source>
        <dbReference type="SAM" id="MobiDB-lite"/>
    </source>
</evidence>
<dbReference type="InterPro" id="IPR011989">
    <property type="entry name" value="ARM-like"/>
</dbReference>
<feature type="compositionally biased region" description="Low complexity" evidence="3">
    <location>
        <begin position="1436"/>
        <end position="1453"/>
    </location>
</feature>
<feature type="compositionally biased region" description="Polar residues" evidence="3">
    <location>
        <begin position="560"/>
        <end position="572"/>
    </location>
</feature>
<dbReference type="Gene3D" id="1.25.10.10">
    <property type="entry name" value="Leucine-rich Repeat Variant"/>
    <property type="match status" value="2"/>
</dbReference>
<dbReference type="InParanoid" id="A8Y1R3"/>
<feature type="compositionally biased region" description="Basic and acidic residues" evidence="3">
    <location>
        <begin position="639"/>
        <end position="651"/>
    </location>
</feature>
<keyword evidence="1" id="KW-0677">Repeat</keyword>
<feature type="region of interest" description="Disordered" evidence="3">
    <location>
        <begin position="539"/>
        <end position="572"/>
    </location>
</feature>
<dbReference type="FunFam" id="1.25.10.10:FF:001183">
    <property type="entry name" value="Serine/threonine-protein phosphatase 4 regulatory subunit 1"/>
    <property type="match status" value="1"/>
</dbReference>
<protein>
    <submittedName>
        <fullName evidence="4">Protein CBR-PPFR-1</fullName>
    </submittedName>
</protein>
<dbReference type="PANTHER" id="PTHR10648:SF1">
    <property type="entry name" value="SERINE_THREONINE-PROTEIN PHOSPHATASE 4 REGULATORY SUBUNIT 1"/>
    <property type="match status" value="1"/>
</dbReference>
<dbReference type="PANTHER" id="PTHR10648">
    <property type="entry name" value="SERINE/THREONINE-PROTEIN PHOSPHATASE PP2A 65 KDA REGULATORY SUBUNIT"/>
    <property type="match status" value="1"/>
</dbReference>
<feature type="compositionally biased region" description="Polar residues" evidence="3">
    <location>
        <begin position="800"/>
        <end position="810"/>
    </location>
</feature>
<dbReference type="OMA" id="MNMSISS"/>
<feature type="region of interest" description="Disordered" evidence="3">
    <location>
        <begin position="607"/>
        <end position="664"/>
    </location>
</feature>
<feature type="compositionally biased region" description="Polar residues" evidence="3">
    <location>
        <begin position="817"/>
        <end position="826"/>
    </location>
</feature>
<evidence type="ECO:0000256" key="1">
    <source>
        <dbReference type="ARBA" id="ARBA00022737"/>
    </source>
</evidence>
<dbReference type="GO" id="GO:0019888">
    <property type="term" value="F:protein phosphatase regulator activity"/>
    <property type="evidence" value="ECO:0000318"/>
    <property type="project" value="GO_Central"/>
</dbReference>